<dbReference type="PROSITE" id="PS51409">
    <property type="entry name" value="ARGINASE_2"/>
    <property type="match status" value="1"/>
</dbReference>
<dbReference type="InterPro" id="IPR006035">
    <property type="entry name" value="Ureohydrolase"/>
</dbReference>
<dbReference type="InterPro" id="IPR023696">
    <property type="entry name" value="Ureohydrolase_dom_sf"/>
</dbReference>
<dbReference type="AlphaFoldDB" id="A0A6C0AV41"/>
<evidence type="ECO:0000313" key="4">
    <source>
        <dbReference type="EMBL" id="QHS83694.1"/>
    </source>
</evidence>
<accession>A0A6C0AV41</accession>
<sequence>MRNLRVISAFCNVGQQIPGVELGSTRLLKYISKSNTVDLITNFESNNSYIKLNNLVKKSLWNSRTCILGGDHSICCATVPAFFDVYKENGHLLWIDAHADINTKYASLSGNTHGMPLAKVFGLEDNVVISNYSPSFNQLTYLGVRDLDLFEKNIIISKNIKCFSSPTDETKLMEHLKNKTLYISFDVDSLEPKEMPCTGTKVSNGIQINKLCTLIQNINKNCNIKCFDIVEYNPKIGTKDDVMLSEINIAKYIDAIS</sequence>
<dbReference type="GO" id="GO:0005634">
    <property type="term" value="C:nucleus"/>
    <property type="evidence" value="ECO:0007669"/>
    <property type="project" value="TreeGrafter"/>
</dbReference>
<dbReference type="GO" id="GO:0030145">
    <property type="term" value="F:manganese ion binding"/>
    <property type="evidence" value="ECO:0007669"/>
    <property type="project" value="TreeGrafter"/>
</dbReference>
<organism evidence="4">
    <name type="scientific">viral metagenome</name>
    <dbReference type="NCBI Taxonomy" id="1070528"/>
    <lineage>
        <taxon>unclassified sequences</taxon>
        <taxon>metagenomes</taxon>
        <taxon>organismal metagenomes</taxon>
    </lineage>
</organism>
<evidence type="ECO:0000256" key="2">
    <source>
        <dbReference type="ARBA" id="ARBA00022801"/>
    </source>
</evidence>
<proteinExistence type="predicted"/>
<name>A0A6C0AV41_9ZZZZ</name>
<evidence type="ECO:0000256" key="1">
    <source>
        <dbReference type="ARBA" id="ARBA00022723"/>
    </source>
</evidence>
<dbReference type="EMBL" id="MN738762">
    <property type="protein sequence ID" value="QHS83694.1"/>
    <property type="molecule type" value="Genomic_DNA"/>
</dbReference>
<reference evidence="4" key="1">
    <citation type="journal article" date="2020" name="Nature">
        <title>Giant virus diversity and host interactions through global metagenomics.</title>
        <authorList>
            <person name="Schulz F."/>
            <person name="Roux S."/>
            <person name="Paez-Espino D."/>
            <person name="Jungbluth S."/>
            <person name="Walsh D.A."/>
            <person name="Denef V.J."/>
            <person name="McMahon K.D."/>
            <person name="Konstantinidis K.T."/>
            <person name="Eloe-Fadrosh E.A."/>
            <person name="Kyrpides N.C."/>
            <person name="Woyke T."/>
        </authorList>
    </citation>
    <scope>NUCLEOTIDE SEQUENCE</scope>
    <source>
        <strain evidence="4">GVMAG-S-ERX555961-36</strain>
    </source>
</reference>
<keyword evidence="2" id="KW-0378">Hydrolase</keyword>
<keyword evidence="3" id="KW-0464">Manganese</keyword>
<dbReference type="PANTHER" id="PTHR43782:SF3">
    <property type="entry name" value="ARGINASE"/>
    <property type="match status" value="1"/>
</dbReference>
<dbReference type="PRINTS" id="PR00116">
    <property type="entry name" value="ARGINASE"/>
</dbReference>
<protein>
    <recommendedName>
        <fullName evidence="5">Arginase</fullName>
    </recommendedName>
</protein>
<dbReference type="Gene3D" id="3.40.800.10">
    <property type="entry name" value="Ureohydrolase domain"/>
    <property type="match status" value="1"/>
</dbReference>
<dbReference type="SUPFAM" id="SSF52768">
    <property type="entry name" value="Arginase/deacetylase"/>
    <property type="match status" value="1"/>
</dbReference>
<evidence type="ECO:0000256" key="3">
    <source>
        <dbReference type="ARBA" id="ARBA00023211"/>
    </source>
</evidence>
<evidence type="ECO:0008006" key="5">
    <source>
        <dbReference type="Google" id="ProtNLM"/>
    </source>
</evidence>
<keyword evidence="1" id="KW-0479">Metal-binding</keyword>
<dbReference type="GO" id="GO:0005829">
    <property type="term" value="C:cytosol"/>
    <property type="evidence" value="ECO:0007669"/>
    <property type="project" value="TreeGrafter"/>
</dbReference>
<dbReference type="PANTHER" id="PTHR43782">
    <property type="entry name" value="ARGINASE"/>
    <property type="match status" value="1"/>
</dbReference>
<dbReference type="Pfam" id="PF00491">
    <property type="entry name" value="Arginase"/>
    <property type="match status" value="1"/>
</dbReference>
<dbReference type="GO" id="GO:0004053">
    <property type="term" value="F:arginase activity"/>
    <property type="evidence" value="ECO:0007669"/>
    <property type="project" value="TreeGrafter"/>
</dbReference>